<gene>
    <name evidence="1" type="ORF">LX16_1981</name>
</gene>
<comment type="caution">
    <text evidence="1">The sequence shown here is derived from an EMBL/GenBank/DDBJ whole genome shotgun (WGS) entry which is preliminary data.</text>
</comment>
<dbReference type="OrthoDB" id="3428371at2"/>
<dbReference type="EMBL" id="VLLL01000005">
    <property type="protein sequence ID" value="TWJ16254.1"/>
    <property type="molecule type" value="Genomic_DNA"/>
</dbReference>
<proteinExistence type="predicted"/>
<dbReference type="Proteomes" id="UP000321617">
    <property type="component" value="Unassembled WGS sequence"/>
</dbReference>
<protein>
    <submittedName>
        <fullName evidence="1">Uncharacterized protein</fullName>
    </submittedName>
</protein>
<organism evidence="1 2">
    <name type="scientific">Stackebrandtia albiflava</name>
    <dbReference type="NCBI Taxonomy" id="406432"/>
    <lineage>
        <taxon>Bacteria</taxon>
        <taxon>Bacillati</taxon>
        <taxon>Actinomycetota</taxon>
        <taxon>Actinomycetes</taxon>
        <taxon>Glycomycetales</taxon>
        <taxon>Glycomycetaceae</taxon>
        <taxon>Stackebrandtia</taxon>
    </lineage>
</organism>
<dbReference type="RefSeq" id="WP_147136360.1">
    <property type="nucleotide sequence ID" value="NZ_BAABIJ010000001.1"/>
</dbReference>
<dbReference type="AlphaFoldDB" id="A0A562VEJ1"/>
<evidence type="ECO:0000313" key="2">
    <source>
        <dbReference type="Proteomes" id="UP000321617"/>
    </source>
</evidence>
<keyword evidence="2" id="KW-1185">Reference proteome</keyword>
<name>A0A562VEJ1_9ACTN</name>
<accession>A0A562VEJ1</accession>
<evidence type="ECO:0000313" key="1">
    <source>
        <dbReference type="EMBL" id="TWJ16254.1"/>
    </source>
</evidence>
<sequence length="136" mass="14454">MREPLPSLSARLVRCRLYSVIFVQDYVQLRFDTETGPDEPVLSCFVPPVVVSRAGPVTAAAAGWTDALRSLIGLVVTATSAQPGSGLTIDFGDVALAWHPGTDELVEIAMLGGFRDGAWTVWRPGEGPFGAVRPAS</sequence>
<reference evidence="1 2" key="1">
    <citation type="journal article" date="2013" name="Stand. Genomic Sci.">
        <title>Genomic Encyclopedia of Type Strains, Phase I: The one thousand microbial genomes (KMG-I) project.</title>
        <authorList>
            <person name="Kyrpides N.C."/>
            <person name="Woyke T."/>
            <person name="Eisen J.A."/>
            <person name="Garrity G."/>
            <person name="Lilburn T.G."/>
            <person name="Beck B.J."/>
            <person name="Whitman W.B."/>
            <person name="Hugenholtz P."/>
            <person name="Klenk H.P."/>
        </authorList>
    </citation>
    <scope>NUCLEOTIDE SEQUENCE [LARGE SCALE GENOMIC DNA]</scope>
    <source>
        <strain evidence="1 2">DSM 45044</strain>
    </source>
</reference>